<proteinExistence type="inferred from homology"/>
<dbReference type="Proteomes" id="UP001501637">
    <property type="component" value="Unassembled WGS sequence"/>
</dbReference>
<keyword evidence="6 7" id="KW-0472">Membrane</keyword>
<keyword evidence="3" id="KW-1003">Cell membrane</keyword>
<organism evidence="8 9">
    <name type="scientific">Streptomyces rectiviolaceus</name>
    <dbReference type="NCBI Taxonomy" id="332591"/>
    <lineage>
        <taxon>Bacteria</taxon>
        <taxon>Bacillati</taxon>
        <taxon>Actinomycetota</taxon>
        <taxon>Actinomycetes</taxon>
        <taxon>Kitasatosporales</taxon>
        <taxon>Streptomycetaceae</taxon>
        <taxon>Streptomyces</taxon>
    </lineage>
</organism>
<comment type="caution">
    <text evidence="8">The sequence shown here is derived from an EMBL/GenBank/DDBJ whole genome shotgun (WGS) entry which is preliminary data.</text>
</comment>
<evidence type="ECO:0000256" key="7">
    <source>
        <dbReference type="SAM" id="Phobius"/>
    </source>
</evidence>
<feature type="transmembrane region" description="Helical" evidence="7">
    <location>
        <begin position="123"/>
        <end position="143"/>
    </location>
</feature>
<evidence type="ECO:0000256" key="2">
    <source>
        <dbReference type="ARBA" id="ARBA00006679"/>
    </source>
</evidence>
<sequence length="154" mass="16437">MLPTSLTRLTEQSAPNVRRVETAGPYVLSLFRIVVGLLLACHGFGALFGLIGPAAGPQAETVDFGSWPLWYAAVIELVGGTLVMLGLGSRTAALLCSGEMAYAYFDTHASQGLLPLDNGGEIAAFYAWAFLLLVFTGPGALSLDRLFRAWRRTS</sequence>
<comment type="subcellular location">
    <subcellularLocation>
        <location evidence="1">Cell membrane</location>
        <topology evidence="1">Multi-pass membrane protein</topology>
    </subcellularLocation>
</comment>
<evidence type="ECO:0000256" key="1">
    <source>
        <dbReference type="ARBA" id="ARBA00004651"/>
    </source>
</evidence>
<evidence type="ECO:0000256" key="5">
    <source>
        <dbReference type="ARBA" id="ARBA00022989"/>
    </source>
</evidence>
<reference evidence="9" key="1">
    <citation type="journal article" date="2019" name="Int. J. Syst. Evol. Microbiol.">
        <title>The Global Catalogue of Microorganisms (GCM) 10K type strain sequencing project: providing services to taxonomists for standard genome sequencing and annotation.</title>
        <authorList>
            <consortium name="The Broad Institute Genomics Platform"/>
            <consortium name="The Broad Institute Genome Sequencing Center for Infectious Disease"/>
            <person name="Wu L."/>
            <person name="Ma J."/>
        </authorList>
    </citation>
    <scope>NUCLEOTIDE SEQUENCE [LARGE SCALE GENOMIC DNA]</scope>
    <source>
        <strain evidence="9">JCM 9092</strain>
    </source>
</reference>
<name>A0ABP6MBC0_9ACTN</name>
<feature type="transmembrane region" description="Helical" evidence="7">
    <location>
        <begin position="67"/>
        <end position="87"/>
    </location>
</feature>
<keyword evidence="5 7" id="KW-1133">Transmembrane helix</keyword>
<evidence type="ECO:0000256" key="6">
    <source>
        <dbReference type="ARBA" id="ARBA00023136"/>
    </source>
</evidence>
<keyword evidence="4 7" id="KW-0812">Transmembrane</keyword>
<gene>
    <name evidence="8" type="ORF">GCM10010449_12740</name>
</gene>
<dbReference type="EMBL" id="BAAAUG010000022">
    <property type="protein sequence ID" value="GAA3090452.1"/>
    <property type="molecule type" value="Genomic_DNA"/>
</dbReference>
<protein>
    <submittedName>
        <fullName evidence="8">DoxX family protein</fullName>
    </submittedName>
</protein>
<comment type="similarity">
    <text evidence="2">Belongs to the DoxX family.</text>
</comment>
<evidence type="ECO:0000313" key="9">
    <source>
        <dbReference type="Proteomes" id="UP001501637"/>
    </source>
</evidence>
<dbReference type="InterPro" id="IPR032808">
    <property type="entry name" value="DoxX"/>
</dbReference>
<dbReference type="RefSeq" id="WP_344519457.1">
    <property type="nucleotide sequence ID" value="NZ_BAAAUG010000022.1"/>
</dbReference>
<dbReference type="Pfam" id="PF07681">
    <property type="entry name" value="DoxX"/>
    <property type="match status" value="1"/>
</dbReference>
<evidence type="ECO:0000256" key="3">
    <source>
        <dbReference type="ARBA" id="ARBA00022475"/>
    </source>
</evidence>
<accession>A0ABP6MBC0</accession>
<feature type="transmembrane region" description="Helical" evidence="7">
    <location>
        <begin position="30"/>
        <end position="55"/>
    </location>
</feature>
<evidence type="ECO:0000256" key="4">
    <source>
        <dbReference type="ARBA" id="ARBA00022692"/>
    </source>
</evidence>
<dbReference type="InterPro" id="IPR051907">
    <property type="entry name" value="DoxX-like_oxidoreductase"/>
</dbReference>
<evidence type="ECO:0000313" key="8">
    <source>
        <dbReference type="EMBL" id="GAA3090452.1"/>
    </source>
</evidence>
<dbReference type="PANTHER" id="PTHR33452:SF4">
    <property type="entry name" value="BLL4328 PROTEIN"/>
    <property type="match status" value="1"/>
</dbReference>
<keyword evidence="9" id="KW-1185">Reference proteome</keyword>
<dbReference type="PANTHER" id="PTHR33452">
    <property type="entry name" value="OXIDOREDUCTASE CATD-RELATED"/>
    <property type="match status" value="1"/>
</dbReference>